<dbReference type="RefSeq" id="WP_246002711.1">
    <property type="nucleotide sequence ID" value="NZ_QJKF01000001.1"/>
</dbReference>
<comment type="caution">
    <text evidence="1">The sequence shown here is derived from an EMBL/GenBank/DDBJ whole genome shotgun (WGS) entry which is preliminary data.</text>
</comment>
<sequence>MLSLEFCRACGPGVFAAGCASCEMDARARLSALPALYAECLQSMAGTARRRAVMERVSGSHKRGTALSPELVVVRSAIHDVLACWVALVVDERPVAAPVTTEVAEAAQFLIVHWPWLRRHPGIADFMEELDGLVRSALSALDRDADRTAPQPVCAEPGCTAPVTIAPSASATMPASACCARGHRLSLARLVEPGIVESGRGGAGRRVPTRVAALAAGVTEATIRQWASRGKLIRYGSPGRAEYDIDELLEMVGGQSERLRETGGRT</sequence>
<accession>A0A318KFV3</accession>
<gene>
    <name evidence="1" type="ORF">DFR70_1011143</name>
</gene>
<reference evidence="1 2" key="1">
    <citation type="submission" date="2018-05" db="EMBL/GenBank/DDBJ databases">
        <title>Genomic Encyclopedia of Type Strains, Phase IV (KMG-IV): sequencing the most valuable type-strain genomes for metagenomic binning, comparative biology and taxonomic classification.</title>
        <authorList>
            <person name="Goeker M."/>
        </authorList>
    </citation>
    <scope>NUCLEOTIDE SEQUENCE [LARGE SCALE GENOMIC DNA]</scope>
    <source>
        <strain evidence="1 2">DSM 44704</strain>
    </source>
</reference>
<organism evidence="1 2">
    <name type="scientific">Nocardia tenerifensis</name>
    <dbReference type="NCBI Taxonomy" id="228006"/>
    <lineage>
        <taxon>Bacteria</taxon>
        <taxon>Bacillati</taxon>
        <taxon>Actinomycetota</taxon>
        <taxon>Actinomycetes</taxon>
        <taxon>Mycobacteriales</taxon>
        <taxon>Nocardiaceae</taxon>
        <taxon>Nocardia</taxon>
    </lineage>
</organism>
<dbReference type="AlphaFoldDB" id="A0A318KFV3"/>
<dbReference type="EMBL" id="QJKF01000001">
    <property type="protein sequence ID" value="PXX71709.1"/>
    <property type="molecule type" value="Genomic_DNA"/>
</dbReference>
<evidence type="ECO:0000313" key="2">
    <source>
        <dbReference type="Proteomes" id="UP000247569"/>
    </source>
</evidence>
<evidence type="ECO:0000313" key="1">
    <source>
        <dbReference type="EMBL" id="PXX71709.1"/>
    </source>
</evidence>
<name>A0A318KFV3_9NOCA</name>
<protein>
    <submittedName>
        <fullName evidence="1">Uncharacterized protein</fullName>
    </submittedName>
</protein>
<proteinExistence type="predicted"/>
<dbReference type="Proteomes" id="UP000247569">
    <property type="component" value="Unassembled WGS sequence"/>
</dbReference>
<keyword evidence="2" id="KW-1185">Reference proteome</keyword>